<reference evidence="1 2" key="1">
    <citation type="submission" date="2019-07" db="EMBL/GenBank/DDBJ databases">
        <title>Whole genome shotgun sequence of Skermanella aerolata NBRC 106429.</title>
        <authorList>
            <person name="Hosoyama A."/>
            <person name="Uohara A."/>
            <person name="Ohji S."/>
            <person name="Ichikawa N."/>
        </authorList>
    </citation>
    <scope>NUCLEOTIDE SEQUENCE [LARGE SCALE GENOMIC DNA]</scope>
    <source>
        <strain evidence="1 2">NBRC 106429</strain>
    </source>
</reference>
<gene>
    <name evidence="1" type="ORF">SAE02_77350</name>
</gene>
<organism evidence="1 2">
    <name type="scientific">Skermanella aerolata</name>
    <dbReference type="NCBI Taxonomy" id="393310"/>
    <lineage>
        <taxon>Bacteria</taxon>
        <taxon>Pseudomonadati</taxon>
        <taxon>Pseudomonadota</taxon>
        <taxon>Alphaproteobacteria</taxon>
        <taxon>Rhodospirillales</taxon>
        <taxon>Azospirillaceae</taxon>
        <taxon>Skermanella</taxon>
    </lineage>
</organism>
<proteinExistence type="predicted"/>
<comment type="caution">
    <text evidence="1">The sequence shown here is derived from an EMBL/GenBank/DDBJ whole genome shotgun (WGS) entry which is preliminary data.</text>
</comment>
<name>A0A512E4G0_9PROT</name>
<protein>
    <submittedName>
        <fullName evidence="1">Uncharacterized protein</fullName>
    </submittedName>
</protein>
<accession>A0A512E4G0</accession>
<dbReference type="AlphaFoldDB" id="A0A512E4G0"/>
<keyword evidence="2" id="KW-1185">Reference proteome</keyword>
<dbReference type="EMBL" id="BJYZ01000104">
    <property type="protein sequence ID" value="GEO43587.1"/>
    <property type="molecule type" value="Genomic_DNA"/>
</dbReference>
<evidence type="ECO:0000313" key="1">
    <source>
        <dbReference type="EMBL" id="GEO43587.1"/>
    </source>
</evidence>
<sequence>MRGFKAFGSADRFCLAFDEVHNFLRPASYVNQTVSLARRRVIHVRHVAALQDLISAA</sequence>
<dbReference type="Proteomes" id="UP000321523">
    <property type="component" value="Unassembled WGS sequence"/>
</dbReference>
<evidence type="ECO:0000313" key="2">
    <source>
        <dbReference type="Proteomes" id="UP000321523"/>
    </source>
</evidence>